<evidence type="ECO:0000313" key="11">
    <source>
        <dbReference type="Proteomes" id="UP000466607"/>
    </source>
</evidence>
<keyword evidence="11" id="KW-1185">Reference proteome</keyword>
<evidence type="ECO:0000313" key="10">
    <source>
        <dbReference type="EMBL" id="BBY18205.1"/>
    </source>
</evidence>
<evidence type="ECO:0000256" key="4">
    <source>
        <dbReference type="ARBA" id="ARBA00023125"/>
    </source>
</evidence>
<dbReference type="Pfam" id="PF00126">
    <property type="entry name" value="HTH_1"/>
    <property type="match status" value="1"/>
</dbReference>
<evidence type="ECO:0000256" key="8">
    <source>
        <dbReference type="SAM" id="MobiDB-lite"/>
    </source>
</evidence>
<accession>A0AAD1IM32</accession>
<proteinExistence type="inferred from homology"/>
<comment type="similarity">
    <text evidence="1">Belongs to the LysR transcriptional regulatory family.</text>
</comment>
<dbReference type="PROSITE" id="PS50931">
    <property type="entry name" value="HTH_LYSR"/>
    <property type="match status" value="1"/>
</dbReference>
<dbReference type="Pfam" id="PF03466">
    <property type="entry name" value="LysR_substrate"/>
    <property type="match status" value="1"/>
</dbReference>
<reference evidence="10 11" key="1">
    <citation type="journal article" date="2019" name="Emerg. Microbes Infect.">
        <title>Comprehensive subspecies identification of 175 nontuberculous mycobacteria species based on 7547 genomic profiles.</title>
        <authorList>
            <person name="Matsumoto Y."/>
            <person name="Kinjo T."/>
            <person name="Motooka D."/>
            <person name="Nabeya D."/>
            <person name="Jung N."/>
            <person name="Uechi K."/>
            <person name="Horii T."/>
            <person name="Iida T."/>
            <person name="Fujita J."/>
            <person name="Nakamura S."/>
        </authorList>
    </citation>
    <scope>NUCLEOTIDE SEQUENCE [LARGE SCALE GENOMIC DNA]</scope>
    <source>
        <strain evidence="10 11">JCM 17423</strain>
    </source>
</reference>
<evidence type="ECO:0000256" key="7">
    <source>
        <dbReference type="ARBA" id="ARBA00074218"/>
    </source>
</evidence>
<keyword evidence="5" id="KW-0010">Activator</keyword>
<dbReference type="InterPro" id="IPR017685">
    <property type="entry name" value="ArgP"/>
</dbReference>
<dbReference type="NCBIfam" id="NF009888">
    <property type="entry name" value="PRK13348.1"/>
    <property type="match status" value="1"/>
</dbReference>
<dbReference type="GO" id="GO:0003700">
    <property type="term" value="F:DNA-binding transcription factor activity"/>
    <property type="evidence" value="ECO:0007669"/>
    <property type="project" value="InterPro"/>
</dbReference>
<dbReference type="InterPro" id="IPR036390">
    <property type="entry name" value="WH_DNA-bd_sf"/>
</dbReference>
<dbReference type="GO" id="GO:0003677">
    <property type="term" value="F:DNA binding"/>
    <property type="evidence" value="ECO:0007669"/>
    <property type="project" value="UniProtKB-KW"/>
</dbReference>
<dbReference type="Gene3D" id="3.40.190.290">
    <property type="match status" value="1"/>
</dbReference>
<dbReference type="SUPFAM" id="SSF53850">
    <property type="entry name" value="Periplasmic binding protein-like II"/>
    <property type="match status" value="1"/>
</dbReference>
<dbReference type="InterPro" id="IPR005119">
    <property type="entry name" value="LysR_subst-bd"/>
</dbReference>
<dbReference type="Gene3D" id="1.10.10.10">
    <property type="entry name" value="Winged helix-like DNA-binding domain superfamily/Winged helix DNA-binding domain"/>
    <property type="match status" value="1"/>
</dbReference>
<keyword evidence="2" id="KW-0678">Repressor</keyword>
<dbReference type="Proteomes" id="UP000466607">
    <property type="component" value="Chromosome"/>
</dbReference>
<evidence type="ECO:0000256" key="1">
    <source>
        <dbReference type="ARBA" id="ARBA00009437"/>
    </source>
</evidence>
<dbReference type="NCBIfam" id="NF002964">
    <property type="entry name" value="PRK03635.1"/>
    <property type="match status" value="1"/>
</dbReference>
<dbReference type="InterPro" id="IPR000847">
    <property type="entry name" value="LysR_HTH_N"/>
</dbReference>
<evidence type="ECO:0000259" key="9">
    <source>
        <dbReference type="PROSITE" id="PS50931"/>
    </source>
</evidence>
<dbReference type="NCBIfam" id="TIGR03298">
    <property type="entry name" value="argP"/>
    <property type="match status" value="1"/>
</dbReference>
<evidence type="ECO:0000256" key="3">
    <source>
        <dbReference type="ARBA" id="ARBA00023015"/>
    </source>
</evidence>
<dbReference type="PANTHER" id="PTHR30579:SF2">
    <property type="entry name" value="HTH-TYPE TRANSCRIPTIONAL REGULATOR ARGP"/>
    <property type="match status" value="1"/>
</dbReference>
<dbReference type="PANTHER" id="PTHR30579">
    <property type="entry name" value="TRANSCRIPTIONAL REGULATOR"/>
    <property type="match status" value="1"/>
</dbReference>
<feature type="compositionally biased region" description="Polar residues" evidence="8">
    <location>
        <begin position="9"/>
        <end position="25"/>
    </location>
</feature>
<evidence type="ECO:0000256" key="2">
    <source>
        <dbReference type="ARBA" id="ARBA00022491"/>
    </source>
</evidence>
<feature type="region of interest" description="Disordered" evidence="8">
    <location>
        <begin position="1"/>
        <end position="30"/>
    </location>
</feature>
<keyword evidence="6" id="KW-0804">Transcription</keyword>
<dbReference type="FunFam" id="1.10.10.10:FF:000456">
    <property type="entry name" value="LysR family transcriptional regulator ArgP"/>
    <property type="match status" value="1"/>
</dbReference>
<dbReference type="SUPFAM" id="SSF46785">
    <property type="entry name" value="Winged helix' DNA-binding domain"/>
    <property type="match status" value="1"/>
</dbReference>
<protein>
    <recommendedName>
        <fullName evidence="7">HTH-type transcriptional regulator LysG</fullName>
    </recommendedName>
</protein>
<organism evidence="10 11">
    <name type="scientific">Mycolicibacterium litorale</name>
    <dbReference type="NCBI Taxonomy" id="758802"/>
    <lineage>
        <taxon>Bacteria</taxon>
        <taxon>Bacillati</taxon>
        <taxon>Actinomycetota</taxon>
        <taxon>Actinomycetes</taxon>
        <taxon>Mycobacteriales</taxon>
        <taxon>Mycobacteriaceae</taxon>
        <taxon>Mycolicibacterium</taxon>
    </lineage>
</organism>
<feature type="domain" description="HTH lysR-type" evidence="9">
    <location>
        <begin position="34"/>
        <end position="90"/>
    </location>
</feature>
<dbReference type="InterPro" id="IPR050176">
    <property type="entry name" value="LTTR"/>
</dbReference>
<sequence>MNRRRRRVTTSGSENSYIGSVTTAHPRTRDETRLGADQLAALAAVIEFGSFDAAADRLHVTPSAVSQRIKALEQRVGQVLVVREKPCRATASGVPLLRLAAQTALLEAEALGELGGPGTTQLPRVAVAVNADSMSTWFTAVLGEVSDVLFDLRIEDQDHSARLLREGVVMGAVTTERSPVPGCRVQALGLMRYLPVASPAYVERHLPEGFTAAAAAHAPSLAWNRDDALQDSLIRKAFRRAVTRPVHYVPTAEGFGAAVRAGLGWGMYPEHLAAPDLADGSFVRIADVHLDVPLYWQCWKLDSPLVARVTGAVRSAAGGLARRNVRSAPRG</sequence>
<name>A0AAD1IM32_9MYCO</name>
<gene>
    <name evidence="10" type="ORF">MLIT_37970</name>
</gene>
<keyword evidence="4" id="KW-0238">DNA-binding</keyword>
<keyword evidence="3" id="KW-0805">Transcription regulation</keyword>
<evidence type="ECO:0000256" key="6">
    <source>
        <dbReference type="ARBA" id="ARBA00023163"/>
    </source>
</evidence>
<evidence type="ECO:0000256" key="5">
    <source>
        <dbReference type="ARBA" id="ARBA00023159"/>
    </source>
</evidence>
<dbReference type="InterPro" id="IPR036388">
    <property type="entry name" value="WH-like_DNA-bd_sf"/>
</dbReference>
<dbReference type="AlphaFoldDB" id="A0AAD1IM32"/>
<dbReference type="EMBL" id="AP022586">
    <property type="protein sequence ID" value="BBY18205.1"/>
    <property type="molecule type" value="Genomic_DNA"/>
</dbReference>